<gene>
    <name evidence="1" type="ORF">KL86DES1_21304</name>
</gene>
<evidence type="ECO:0000313" key="1">
    <source>
        <dbReference type="EMBL" id="SCM73446.1"/>
    </source>
</evidence>
<sequence>MLPVLPSLAEVRSIMTTAVILMSGGNQGQAAHQMAHLSTRCQ</sequence>
<proteinExistence type="predicted"/>
<protein>
    <submittedName>
        <fullName evidence="1">Uncharacterized protein</fullName>
    </submittedName>
</protein>
<dbReference type="EMBL" id="FMJC01000002">
    <property type="protein sequence ID" value="SCM73446.1"/>
    <property type="molecule type" value="Genomic_DNA"/>
</dbReference>
<organism evidence="1">
    <name type="scientific">uncultured Desulfovibrio sp</name>
    <dbReference type="NCBI Taxonomy" id="167968"/>
    <lineage>
        <taxon>Bacteria</taxon>
        <taxon>Pseudomonadati</taxon>
        <taxon>Thermodesulfobacteriota</taxon>
        <taxon>Desulfovibrionia</taxon>
        <taxon>Desulfovibrionales</taxon>
        <taxon>Desulfovibrionaceae</taxon>
        <taxon>Desulfovibrio</taxon>
        <taxon>environmental samples</taxon>
    </lineage>
</organism>
<reference evidence="1" key="1">
    <citation type="submission" date="2016-08" db="EMBL/GenBank/DDBJ databases">
        <authorList>
            <person name="Seilhamer J.J."/>
        </authorList>
    </citation>
    <scope>NUCLEOTIDE SEQUENCE</scope>
    <source>
        <strain evidence="1">86-1</strain>
    </source>
</reference>
<dbReference type="AlphaFoldDB" id="A0A212L7C6"/>
<accession>A0A212L7C6</accession>
<name>A0A212L7C6_9BACT</name>